<dbReference type="InterPro" id="IPR013656">
    <property type="entry name" value="PAS_4"/>
</dbReference>
<dbReference type="EC" id="2.7.13.3" evidence="2"/>
<evidence type="ECO:0000256" key="5">
    <source>
        <dbReference type="ARBA" id="ARBA00022777"/>
    </source>
</evidence>
<dbReference type="GO" id="GO:0004673">
    <property type="term" value="F:protein histidine kinase activity"/>
    <property type="evidence" value="ECO:0007669"/>
    <property type="project" value="UniProtKB-EC"/>
</dbReference>
<dbReference type="PANTHER" id="PTHR44936:SF10">
    <property type="entry name" value="SENSOR PROTEIN RSTB"/>
    <property type="match status" value="1"/>
</dbReference>
<reference evidence="8 9" key="1">
    <citation type="journal article" date="2019" name="Int. J. Syst. Evol. Microbiol.">
        <title>The Global Catalogue of Microorganisms (GCM) 10K type strain sequencing project: providing services to taxonomists for standard genome sequencing and annotation.</title>
        <authorList>
            <consortium name="The Broad Institute Genomics Platform"/>
            <consortium name="The Broad Institute Genome Sequencing Center for Infectious Disease"/>
            <person name="Wu L."/>
            <person name="Ma J."/>
        </authorList>
    </citation>
    <scope>NUCLEOTIDE SEQUENCE [LARGE SCALE GENOMIC DNA]</scope>
    <source>
        <strain evidence="8 9">JCM 30072</strain>
    </source>
</reference>
<dbReference type="InterPro" id="IPR050980">
    <property type="entry name" value="2C_sensor_his_kinase"/>
</dbReference>
<dbReference type="SUPFAM" id="SSF55785">
    <property type="entry name" value="PYP-like sensor domain (PAS domain)"/>
    <property type="match status" value="1"/>
</dbReference>
<keyword evidence="4" id="KW-0547">Nucleotide-binding</keyword>
<dbReference type="SUPFAM" id="SSF55874">
    <property type="entry name" value="ATPase domain of HSP90 chaperone/DNA topoisomerase II/histidine kinase"/>
    <property type="match status" value="1"/>
</dbReference>
<comment type="caution">
    <text evidence="8">The sequence shown here is derived from an EMBL/GenBank/DDBJ whole genome shotgun (WGS) entry which is preliminary data.</text>
</comment>
<dbReference type="RefSeq" id="WP_382187519.1">
    <property type="nucleotide sequence ID" value="NZ_JBHSZI010000006.1"/>
</dbReference>
<evidence type="ECO:0000256" key="3">
    <source>
        <dbReference type="ARBA" id="ARBA00022679"/>
    </source>
</evidence>
<keyword evidence="9" id="KW-1185">Reference proteome</keyword>
<dbReference type="InterPro" id="IPR003594">
    <property type="entry name" value="HATPase_dom"/>
</dbReference>
<dbReference type="InterPro" id="IPR036890">
    <property type="entry name" value="HATPase_C_sf"/>
</dbReference>
<proteinExistence type="predicted"/>
<dbReference type="Pfam" id="PF02518">
    <property type="entry name" value="HATPase_c"/>
    <property type="match status" value="1"/>
</dbReference>
<dbReference type="InterPro" id="IPR005467">
    <property type="entry name" value="His_kinase_dom"/>
</dbReference>
<dbReference type="GO" id="GO:0005524">
    <property type="term" value="F:ATP binding"/>
    <property type="evidence" value="ECO:0007669"/>
    <property type="project" value="UniProtKB-KW"/>
</dbReference>
<dbReference type="EMBL" id="JBHSZI010000006">
    <property type="protein sequence ID" value="MFC7060147.1"/>
    <property type="molecule type" value="Genomic_DNA"/>
</dbReference>
<evidence type="ECO:0000256" key="1">
    <source>
        <dbReference type="ARBA" id="ARBA00000085"/>
    </source>
</evidence>
<dbReference type="AlphaFoldDB" id="A0ABD5W4V0"/>
<organism evidence="8 9">
    <name type="scientific">Halovenus salina</name>
    <dbReference type="NCBI Taxonomy" id="1510225"/>
    <lineage>
        <taxon>Archaea</taxon>
        <taxon>Methanobacteriati</taxon>
        <taxon>Methanobacteriota</taxon>
        <taxon>Stenosarchaea group</taxon>
        <taxon>Halobacteria</taxon>
        <taxon>Halobacteriales</taxon>
        <taxon>Haloarculaceae</taxon>
        <taxon>Halovenus</taxon>
    </lineage>
</organism>
<dbReference type="SMART" id="SM00387">
    <property type="entry name" value="HATPase_c"/>
    <property type="match status" value="1"/>
</dbReference>
<evidence type="ECO:0000259" key="7">
    <source>
        <dbReference type="PROSITE" id="PS50109"/>
    </source>
</evidence>
<accession>A0ABD5W4V0</accession>
<evidence type="ECO:0000313" key="9">
    <source>
        <dbReference type="Proteomes" id="UP001596445"/>
    </source>
</evidence>
<dbReference type="Pfam" id="PF08448">
    <property type="entry name" value="PAS_4"/>
    <property type="match status" value="1"/>
</dbReference>
<dbReference type="InterPro" id="IPR035965">
    <property type="entry name" value="PAS-like_dom_sf"/>
</dbReference>
<dbReference type="SMART" id="SM00065">
    <property type="entry name" value="GAF"/>
    <property type="match status" value="2"/>
</dbReference>
<dbReference type="Pfam" id="PF13185">
    <property type="entry name" value="GAF_2"/>
    <property type="match status" value="2"/>
</dbReference>
<dbReference type="Gene3D" id="3.30.450.40">
    <property type="match status" value="2"/>
</dbReference>
<dbReference type="SUPFAM" id="SSF55781">
    <property type="entry name" value="GAF domain-like"/>
    <property type="match status" value="2"/>
</dbReference>
<comment type="catalytic activity">
    <reaction evidence="1">
        <text>ATP + protein L-histidine = ADP + protein N-phospho-L-histidine.</text>
        <dbReference type="EC" id="2.7.13.3"/>
    </reaction>
</comment>
<dbReference type="PANTHER" id="PTHR44936">
    <property type="entry name" value="SENSOR PROTEIN CREC"/>
    <property type="match status" value="1"/>
</dbReference>
<evidence type="ECO:0000313" key="8">
    <source>
        <dbReference type="EMBL" id="MFC7060147.1"/>
    </source>
</evidence>
<dbReference type="InterPro" id="IPR003018">
    <property type="entry name" value="GAF"/>
</dbReference>
<name>A0ABD5W4V0_9EURY</name>
<dbReference type="InterPro" id="IPR029016">
    <property type="entry name" value="GAF-like_dom_sf"/>
</dbReference>
<keyword evidence="6" id="KW-0067">ATP-binding</keyword>
<dbReference type="Proteomes" id="UP001596445">
    <property type="component" value="Unassembled WGS sequence"/>
</dbReference>
<dbReference type="Gene3D" id="3.30.450.20">
    <property type="entry name" value="PAS domain"/>
    <property type="match status" value="1"/>
</dbReference>
<evidence type="ECO:0000256" key="2">
    <source>
        <dbReference type="ARBA" id="ARBA00012438"/>
    </source>
</evidence>
<dbReference type="Gene3D" id="3.30.565.10">
    <property type="entry name" value="Histidine kinase-like ATPase, C-terminal domain"/>
    <property type="match status" value="1"/>
</dbReference>
<protein>
    <recommendedName>
        <fullName evidence="2">histidine kinase</fullName>
        <ecNumber evidence="2">2.7.13.3</ecNumber>
    </recommendedName>
</protein>
<gene>
    <name evidence="8" type="ORF">ACFQQG_20495</name>
</gene>
<evidence type="ECO:0000256" key="6">
    <source>
        <dbReference type="ARBA" id="ARBA00022840"/>
    </source>
</evidence>
<keyword evidence="5" id="KW-0418">Kinase</keyword>
<evidence type="ECO:0000256" key="4">
    <source>
        <dbReference type="ARBA" id="ARBA00022741"/>
    </source>
</evidence>
<keyword evidence="3" id="KW-0808">Transferase</keyword>
<feature type="domain" description="Histidine kinase" evidence="7">
    <location>
        <begin position="495"/>
        <end position="699"/>
    </location>
</feature>
<dbReference type="PROSITE" id="PS50109">
    <property type="entry name" value="HIS_KIN"/>
    <property type="match status" value="1"/>
</dbReference>
<sequence>MELPEFGVIVLGKRGGGIESETMAALAPLNEKLAQACQSTVTEQRLRKQRDRFQAVFDAIPEPVVNVVVEDGTEHVVHANKAFEETFVSDEKSIRGQDLNELILPESQSANTAALVKALDQGNPLKKKLQRETVTGIGHFLFSGVPVTASEQTEYLEYFGVYVNITEQKEREQTLEELYDATQDLLGKQSRQQVCTHAVETIESVLGYSAAGIHLYQRESEALEPIAVTDRIRKELGGEPAGYTDRETVVWQAYENREPVRIDDTRQFDGALPSEGTPTRSAVILPIGGHGVLITSAFEPNEFGDRDVYFLRLLSQLVEIALDRTVNEEGLKAVQAAIRDALHADTHEEMAELVLKEIPEILDLPIAGVWKYQPTNQQLQPIYHTAQAAELVGEQPAFSKGSSIAWETFTEGTTSVISDVSELDKTHNPETPIKGEITVPIGDFGILTAASTYKDSFTKLDAEILEILATNLEAIAKVIDSRQDIDLLDQVIARILRHNVRNKLTPILSYANTIIDETEEPISEHAQQIVDNCEQLEQTSVHAREMREVVKNRDQMATVSLGPAVRTAATAVDEEFPDGELISHIEGTPDVTAHPQLGIAIRHLIRNGFEHNDNATPRVETVVRQQPEGPTIEISDNGPGIDPYELKVLDEHGESALKHGSGVGLWIIDRVIEYSGATIEFETTDGTTASITFGGPLHVQN</sequence>